<reference evidence="2 3" key="1">
    <citation type="journal article" date="2007" name="Appl. Environ. Microbiol.">
        <title>Genome sequence of the cellulolytic gliding bacterium Cytophaga hutchinsonii.</title>
        <authorList>
            <person name="Xie G."/>
            <person name="Bruce D.C."/>
            <person name="Challacombe J.F."/>
            <person name="Chertkov O."/>
            <person name="Detter J.C."/>
            <person name="Gilna P."/>
            <person name="Han C.S."/>
            <person name="Lucas S."/>
            <person name="Misra M."/>
            <person name="Myers G.L."/>
            <person name="Richardson P."/>
            <person name="Tapia R."/>
            <person name="Thayer N."/>
            <person name="Thompson L.S."/>
            <person name="Brettin T.S."/>
            <person name="Henrissat B."/>
            <person name="Wilson D.B."/>
            <person name="McBride M.J."/>
        </authorList>
    </citation>
    <scope>NUCLEOTIDE SEQUENCE [LARGE SCALE GENOMIC DNA]</scope>
    <source>
        <strain evidence="3">ATCC 33406 / DSM 1761 / CIP 103989 / NBRC 15051 / NCIMB 9469 / D465</strain>
    </source>
</reference>
<dbReference type="RefSeq" id="WP_011586590.1">
    <property type="nucleotide sequence ID" value="NC_008255.1"/>
</dbReference>
<evidence type="ECO:0000313" key="3">
    <source>
        <dbReference type="Proteomes" id="UP000001822"/>
    </source>
</evidence>
<dbReference type="KEGG" id="chu:CHU_3240"/>
<feature type="transmembrane region" description="Helical" evidence="1">
    <location>
        <begin position="9"/>
        <end position="32"/>
    </location>
</feature>
<evidence type="ECO:0000256" key="1">
    <source>
        <dbReference type="SAM" id="Phobius"/>
    </source>
</evidence>
<dbReference type="EMBL" id="CP000383">
    <property type="protein sequence ID" value="ABG60480.1"/>
    <property type="molecule type" value="Genomic_DNA"/>
</dbReference>
<sequence length="72" mass="8206">MDKVNGKELIIIFFVMVLACMLNSCNITGIIMHKSMNAVIVLTAVTITAVIFLMLRISIHIRKIKRQSQFNR</sequence>
<organism evidence="2 3">
    <name type="scientific">Cytophaga hutchinsonii (strain ATCC 33406 / DSM 1761 / CIP 103989 / NBRC 15051 / NCIMB 9469 / D465)</name>
    <dbReference type="NCBI Taxonomy" id="269798"/>
    <lineage>
        <taxon>Bacteria</taxon>
        <taxon>Pseudomonadati</taxon>
        <taxon>Bacteroidota</taxon>
        <taxon>Cytophagia</taxon>
        <taxon>Cytophagales</taxon>
        <taxon>Cytophagaceae</taxon>
        <taxon>Cytophaga</taxon>
    </lineage>
</organism>
<keyword evidence="1" id="KW-1133">Transmembrane helix</keyword>
<accession>A0A6N4SVB4</accession>
<gene>
    <name evidence="2" type="ordered locus">CHU_3240</name>
</gene>
<dbReference type="Proteomes" id="UP000001822">
    <property type="component" value="Chromosome"/>
</dbReference>
<keyword evidence="3" id="KW-1185">Reference proteome</keyword>
<proteinExistence type="predicted"/>
<evidence type="ECO:0000313" key="2">
    <source>
        <dbReference type="EMBL" id="ABG60480.1"/>
    </source>
</evidence>
<protein>
    <submittedName>
        <fullName evidence="2">Uncharacterized protein</fullName>
    </submittedName>
</protein>
<keyword evidence="1" id="KW-0812">Transmembrane</keyword>
<keyword evidence="1" id="KW-0472">Membrane</keyword>
<dbReference type="PROSITE" id="PS51257">
    <property type="entry name" value="PROKAR_LIPOPROTEIN"/>
    <property type="match status" value="1"/>
</dbReference>
<dbReference type="AlphaFoldDB" id="A0A6N4SVB4"/>
<feature type="transmembrane region" description="Helical" evidence="1">
    <location>
        <begin position="38"/>
        <end position="59"/>
    </location>
</feature>
<name>A0A6N4SVB4_CYTH3</name>